<reference evidence="2" key="1">
    <citation type="submission" date="2007-04" db="EMBL/GenBank/DDBJ databases">
        <title>Annotation of Pediculus humanus corporis strain USDA.</title>
        <authorList>
            <person name="Kirkness E."/>
            <person name="Hannick L."/>
            <person name="Hass B."/>
            <person name="Bruggner R."/>
            <person name="Lawson D."/>
            <person name="Bidwell S."/>
            <person name="Joardar V."/>
            <person name="Caler E."/>
            <person name="Walenz B."/>
            <person name="Inman J."/>
            <person name="Schobel S."/>
            <person name="Galinsky K."/>
            <person name="Amedeo P."/>
            <person name="Strausberg R."/>
        </authorList>
    </citation>
    <scope>NUCLEOTIDE SEQUENCE</scope>
    <source>
        <strain evidence="2">USDA</strain>
    </source>
</reference>
<evidence type="ECO:0000313" key="3">
    <source>
        <dbReference type="EnsemblMetazoa" id="PHUM580400-PA"/>
    </source>
</evidence>
<feature type="compositionally biased region" description="Polar residues" evidence="1">
    <location>
        <begin position="9"/>
        <end position="23"/>
    </location>
</feature>
<reference evidence="3" key="3">
    <citation type="submission" date="2020-05" db="UniProtKB">
        <authorList>
            <consortium name="EnsemblMetazoa"/>
        </authorList>
    </citation>
    <scope>IDENTIFICATION</scope>
    <source>
        <strain evidence="3">USDA</strain>
    </source>
</reference>
<feature type="region of interest" description="Disordered" evidence="1">
    <location>
        <begin position="1"/>
        <end position="23"/>
    </location>
</feature>
<name>E0W1X7_PEDHC</name>
<dbReference type="HOGENOM" id="CLU_1311466_0_0_1"/>
<dbReference type="Proteomes" id="UP000009046">
    <property type="component" value="Unassembled WGS sequence"/>
</dbReference>
<reference evidence="2" key="2">
    <citation type="submission" date="2007-04" db="EMBL/GenBank/DDBJ databases">
        <title>The genome of the human body louse.</title>
        <authorList>
            <consortium name="The Human Body Louse Genome Consortium"/>
            <person name="Kirkness E."/>
            <person name="Walenz B."/>
            <person name="Hass B."/>
            <person name="Bruggner R."/>
            <person name="Strausberg R."/>
        </authorList>
    </citation>
    <scope>NUCLEOTIDE SEQUENCE</scope>
    <source>
        <strain evidence="2">USDA</strain>
    </source>
</reference>
<dbReference type="InParanoid" id="E0W1X7"/>
<dbReference type="PANTHER" id="PTHR21580">
    <property type="entry name" value="SHIPPO-1-RELATED"/>
    <property type="match status" value="1"/>
</dbReference>
<dbReference type="InterPro" id="IPR051291">
    <property type="entry name" value="CIMAP"/>
</dbReference>
<proteinExistence type="predicted"/>
<dbReference type="EMBL" id="AAZO01007060">
    <property type="status" value="NOT_ANNOTATED_CDS"/>
    <property type="molecule type" value="Genomic_DNA"/>
</dbReference>
<protein>
    <recommendedName>
        <fullName evidence="5">Outer dense fiber protein 3</fullName>
    </recommendedName>
</protein>
<dbReference type="InterPro" id="IPR010736">
    <property type="entry name" value="SHIPPO-rpt"/>
</dbReference>
<dbReference type="CTD" id="8232241"/>
<accession>E0W1X7</accession>
<gene>
    <name evidence="3" type="primary">8232241</name>
    <name evidence="2" type="ORF">Phum_PHUM580400</name>
</gene>
<dbReference type="EMBL" id="DS235873">
    <property type="protein sequence ID" value="EEB19571.1"/>
    <property type="molecule type" value="Genomic_DNA"/>
</dbReference>
<dbReference type="VEuPathDB" id="VectorBase:PHUM580400"/>
<evidence type="ECO:0008006" key="5">
    <source>
        <dbReference type="Google" id="ProtNLM"/>
    </source>
</evidence>
<dbReference type="OrthoDB" id="429991at2759"/>
<evidence type="ECO:0000313" key="2">
    <source>
        <dbReference type="EMBL" id="EEB19571.1"/>
    </source>
</evidence>
<dbReference type="RefSeq" id="XP_002432309.1">
    <property type="nucleotide sequence ID" value="XM_002432264.1"/>
</dbReference>
<dbReference type="GO" id="GO:0005856">
    <property type="term" value="C:cytoskeleton"/>
    <property type="evidence" value="ECO:0007669"/>
    <property type="project" value="TreeGrafter"/>
</dbReference>
<keyword evidence="4" id="KW-1185">Reference proteome</keyword>
<evidence type="ECO:0000256" key="1">
    <source>
        <dbReference type="SAM" id="MobiDB-lite"/>
    </source>
</evidence>
<dbReference type="PANTHER" id="PTHR21580:SF28">
    <property type="entry name" value="BOREALIN N-TERMINAL DOMAIN-CONTAINING PROTEIN-RELATED"/>
    <property type="match status" value="1"/>
</dbReference>
<organism>
    <name type="scientific">Pediculus humanus subsp. corporis</name>
    <name type="common">Body louse</name>
    <dbReference type="NCBI Taxonomy" id="121224"/>
    <lineage>
        <taxon>Eukaryota</taxon>
        <taxon>Metazoa</taxon>
        <taxon>Ecdysozoa</taxon>
        <taxon>Arthropoda</taxon>
        <taxon>Hexapoda</taxon>
        <taxon>Insecta</taxon>
        <taxon>Pterygota</taxon>
        <taxon>Neoptera</taxon>
        <taxon>Paraneoptera</taxon>
        <taxon>Psocodea</taxon>
        <taxon>Troctomorpha</taxon>
        <taxon>Phthiraptera</taxon>
        <taxon>Anoplura</taxon>
        <taxon>Pediculidae</taxon>
        <taxon>Pediculus</taxon>
    </lineage>
</organism>
<dbReference type="AlphaFoldDB" id="E0W1X7"/>
<evidence type="ECO:0000313" key="4">
    <source>
        <dbReference type="Proteomes" id="UP000009046"/>
    </source>
</evidence>
<sequence>MRLPDNMRSKSSTPSPLDYSTSSFTRFGKLSSPAYTIQSKGSFTETKTLTPGPLDYHPTDENKTKSIKSYTFGYGNRTPFIVKTDTPPPNKYTVPTTIGNNVPDKKKIGRAYSMQGRRETGLFKSSTPGPGAYDTVSIDVYKKKEPAIPFTGHRQPPFLPKDPHIPGPSQYNTLNCNIDRIKGKCAPRAPFGIRHSPKKFTVFTQADIMY</sequence>
<dbReference type="Pfam" id="PF07004">
    <property type="entry name" value="SHIPPO-rpt"/>
    <property type="match status" value="4"/>
</dbReference>
<dbReference type="KEGG" id="phu:Phum_PHUM580400"/>
<dbReference type="GeneID" id="8232241"/>
<dbReference type="EnsemblMetazoa" id="PHUM580400-RA">
    <property type="protein sequence ID" value="PHUM580400-PA"/>
    <property type="gene ID" value="PHUM580400"/>
</dbReference>